<dbReference type="SUPFAM" id="SSF54427">
    <property type="entry name" value="NTF2-like"/>
    <property type="match status" value="1"/>
</dbReference>
<reference evidence="2 3" key="1">
    <citation type="submission" date="2019-06" db="EMBL/GenBank/DDBJ databases">
        <title>Description of Kitasatospora acidophila sp. nov. isolated from pine grove soil, and reclassification of Streptomyces novaecaesareae to Kitasatospora novaeceasareae comb. nov.</title>
        <authorList>
            <person name="Kim M.J."/>
        </authorList>
    </citation>
    <scope>NUCLEOTIDE SEQUENCE [LARGE SCALE GENOMIC DNA]</scope>
    <source>
        <strain evidence="2 3">MMS16-CNU292</strain>
    </source>
</reference>
<dbReference type="InterPro" id="IPR037401">
    <property type="entry name" value="SnoaL-like"/>
</dbReference>
<dbReference type="AlphaFoldDB" id="A0A540W651"/>
<evidence type="ECO:0000259" key="1">
    <source>
        <dbReference type="Pfam" id="PF12680"/>
    </source>
</evidence>
<dbReference type="OrthoDB" id="6657864at2"/>
<keyword evidence="3" id="KW-1185">Reference proteome</keyword>
<dbReference type="PANTHER" id="PTHR41252:SF1">
    <property type="entry name" value="BLR2505 PROTEIN"/>
    <property type="match status" value="1"/>
</dbReference>
<accession>A0A540W651</accession>
<dbReference type="Gene3D" id="3.10.450.50">
    <property type="match status" value="1"/>
</dbReference>
<evidence type="ECO:0000313" key="3">
    <source>
        <dbReference type="Proteomes" id="UP000319103"/>
    </source>
</evidence>
<dbReference type="Proteomes" id="UP000319103">
    <property type="component" value="Unassembled WGS sequence"/>
</dbReference>
<organism evidence="2 3">
    <name type="scientific">Kitasatospora acidiphila</name>
    <dbReference type="NCBI Taxonomy" id="2567942"/>
    <lineage>
        <taxon>Bacteria</taxon>
        <taxon>Bacillati</taxon>
        <taxon>Actinomycetota</taxon>
        <taxon>Actinomycetes</taxon>
        <taxon>Kitasatosporales</taxon>
        <taxon>Streptomycetaceae</taxon>
        <taxon>Kitasatospora</taxon>
    </lineage>
</organism>
<dbReference type="RefSeq" id="WP_141635077.1">
    <property type="nucleotide sequence ID" value="NZ_VIGB01000003.1"/>
</dbReference>
<gene>
    <name evidence="2" type="ORF">E6W39_22590</name>
</gene>
<comment type="caution">
    <text evidence="2">The sequence shown here is derived from an EMBL/GenBank/DDBJ whole genome shotgun (WGS) entry which is preliminary data.</text>
</comment>
<sequence length="136" mass="14404">MTELDPKAVVIRYVNAVIDGDLDVIRASFAEDATWHYPGDLPLSRVWTGRDAIVDDFLVGAGSLFAPGGAPKVTLVSVLADGDKVVAEWKADGTAAGGGQYANRCLGIFTVAQGRITGVEEYLDTKHVAQVLFPQG</sequence>
<evidence type="ECO:0000313" key="2">
    <source>
        <dbReference type="EMBL" id="TQF04506.1"/>
    </source>
</evidence>
<protein>
    <submittedName>
        <fullName evidence="2">Nuclear transport factor 2 family protein</fullName>
    </submittedName>
</protein>
<dbReference type="Pfam" id="PF12680">
    <property type="entry name" value="SnoaL_2"/>
    <property type="match status" value="1"/>
</dbReference>
<name>A0A540W651_9ACTN</name>
<proteinExistence type="predicted"/>
<feature type="domain" description="SnoaL-like" evidence="1">
    <location>
        <begin position="10"/>
        <end position="117"/>
    </location>
</feature>
<dbReference type="EMBL" id="VIGB01000003">
    <property type="protein sequence ID" value="TQF04506.1"/>
    <property type="molecule type" value="Genomic_DNA"/>
</dbReference>
<dbReference type="PANTHER" id="PTHR41252">
    <property type="entry name" value="BLR2505 PROTEIN"/>
    <property type="match status" value="1"/>
</dbReference>
<dbReference type="InterPro" id="IPR032710">
    <property type="entry name" value="NTF2-like_dom_sf"/>
</dbReference>